<feature type="transmembrane region" description="Helical" evidence="15">
    <location>
        <begin position="754"/>
        <end position="775"/>
    </location>
</feature>
<feature type="transmembrane region" description="Helical" evidence="15">
    <location>
        <begin position="873"/>
        <end position="894"/>
    </location>
</feature>
<feature type="repeat" description="ANK" evidence="12">
    <location>
        <begin position="148"/>
        <end position="181"/>
    </location>
</feature>
<feature type="repeat" description="ANK" evidence="12">
    <location>
        <begin position="325"/>
        <end position="357"/>
    </location>
</feature>
<accession>A0ABN8MNZ0</accession>
<evidence type="ECO:0000256" key="9">
    <source>
        <dbReference type="ARBA" id="ARBA00023136"/>
    </source>
</evidence>
<keyword evidence="6 15" id="KW-1133">Transmembrane helix</keyword>
<keyword evidence="7 12" id="KW-0040">ANK repeat</keyword>
<evidence type="ECO:0000256" key="8">
    <source>
        <dbReference type="ARBA" id="ARBA00023065"/>
    </source>
</evidence>
<comment type="subcellular location">
    <subcellularLocation>
        <location evidence="1">Membrane</location>
        <topology evidence="1">Multi-pass membrane protein</topology>
    </subcellularLocation>
</comment>
<feature type="repeat" description="ANK" evidence="12">
    <location>
        <begin position="493"/>
        <end position="525"/>
    </location>
</feature>
<feature type="region of interest" description="Disordered" evidence="14">
    <location>
        <begin position="1"/>
        <end position="31"/>
    </location>
</feature>
<dbReference type="Gene3D" id="1.25.40.20">
    <property type="entry name" value="Ankyrin repeat-containing domain"/>
    <property type="match status" value="5"/>
</dbReference>
<organism evidence="17 18">
    <name type="scientific">Porites lobata</name>
    <dbReference type="NCBI Taxonomy" id="104759"/>
    <lineage>
        <taxon>Eukaryota</taxon>
        <taxon>Metazoa</taxon>
        <taxon>Cnidaria</taxon>
        <taxon>Anthozoa</taxon>
        <taxon>Hexacorallia</taxon>
        <taxon>Scleractinia</taxon>
        <taxon>Fungiina</taxon>
        <taxon>Poritidae</taxon>
        <taxon>Porites</taxon>
    </lineage>
</organism>
<evidence type="ECO:0000256" key="10">
    <source>
        <dbReference type="ARBA" id="ARBA00023180"/>
    </source>
</evidence>
<keyword evidence="8" id="KW-0406">Ion transport</keyword>
<feature type="transmembrane region" description="Helical" evidence="15">
    <location>
        <begin position="839"/>
        <end position="857"/>
    </location>
</feature>
<keyword evidence="10" id="KW-0325">Glycoprotein</keyword>
<keyword evidence="2" id="KW-0813">Transport</keyword>
<feature type="repeat" description="ANK" evidence="12">
    <location>
        <begin position="249"/>
        <end position="281"/>
    </location>
</feature>
<reference evidence="17 18" key="1">
    <citation type="submission" date="2022-05" db="EMBL/GenBank/DDBJ databases">
        <authorList>
            <consortium name="Genoscope - CEA"/>
            <person name="William W."/>
        </authorList>
    </citation>
    <scope>NUCLEOTIDE SEQUENCE [LARGE SCALE GENOMIC DNA]</scope>
</reference>
<feature type="repeat" description="ANK" evidence="12">
    <location>
        <begin position="292"/>
        <end position="320"/>
    </location>
</feature>
<evidence type="ECO:0000256" key="6">
    <source>
        <dbReference type="ARBA" id="ARBA00022989"/>
    </source>
</evidence>
<evidence type="ECO:0000256" key="15">
    <source>
        <dbReference type="SAM" id="Phobius"/>
    </source>
</evidence>
<keyword evidence="4 15" id="KW-0812">Transmembrane</keyword>
<dbReference type="Pfam" id="PF12796">
    <property type="entry name" value="Ank_2"/>
    <property type="match status" value="4"/>
</dbReference>
<evidence type="ECO:0000256" key="4">
    <source>
        <dbReference type="ARBA" id="ARBA00022692"/>
    </source>
</evidence>
<feature type="repeat" description="ANK" evidence="12">
    <location>
        <begin position="182"/>
        <end position="204"/>
    </location>
</feature>
<evidence type="ECO:0000256" key="3">
    <source>
        <dbReference type="ARBA" id="ARBA00022606"/>
    </source>
</evidence>
<keyword evidence="11" id="KW-0407">Ion channel</keyword>
<feature type="repeat" description="ANK" evidence="12">
    <location>
        <begin position="114"/>
        <end position="146"/>
    </location>
</feature>
<gene>
    <name evidence="17" type="ORF">PLOB_00000154</name>
</gene>
<evidence type="ECO:0000256" key="12">
    <source>
        <dbReference type="PROSITE-ProRule" id="PRU00023"/>
    </source>
</evidence>
<dbReference type="InterPro" id="IPR052076">
    <property type="entry name" value="TRP_cation_channel"/>
</dbReference>
<keyword evidence="18" id="KW-1185">Reference proteome</keyword>
<keyword evidence="9 15" id="KW-0472">Membrane</keyword>
<keyword evidence="13" id="KW-0175">Coiled coil</keyword>
<feature type="repeat" description="ANK" evidence="12">
    <location>
        <begin position="216"/>
        <end position="248"/>
    </location>
</feature>
<evidence type="ECO:0000313" key="17">
    <source>
        <dbReference type="EMBL" id="CAH3032653.1"/>
    </source>
</evidence>
<protein>
    <recommendedName>
        <fullName evidence="16">Ion transport domain-containing protein</fullName>
    </recommendedName>
</protein>
<dbReference type="InterPro" id="IPR005821">
    <property type="entry name" value="Ion_trans_dom"/>
</dbReference>
<dbReference type="InterPro" id="IPR036770">
    <property type="entry name" value="Ankyrin_rpt-contain_sf"/>
</dbReference>
<evidence type="ECO:0000256" key="13">
    <source>
        <dbReference type="SAM" id="Coils"/>
    </source>
</evidence>
<feature type="repeat" description="ANK" evidence="12">
    <location>
        <begin position="391"/>
        <end position="423"/>
    </location>
</feature>
<keyword evidence="5" id="KW-0677">Repeat</keyword>
<sequence>MENGKQEHSISEEGDMAQSKPKQRGVGCNPFKRRYEKDASEKCEVPLVGFEPKAANQRHSIVYDSALESSEVVTPISPHALKLFEAIREDEMELVEAELSTLTDKCEIDKLVGQGFALIHVAARYNFSRSVTNLLDRGANINVGTSDYRWTPLHLAARFNSLSTVVDVLLPRGADPSLRGKNGNTPLHLAARGGHEEIVKVLLDQPSVEVDAKDNSGKTALHFACSEGHRKVCQILLNFGADITVISADKTAPLHSAILNGHSEVARVILKRAADRDVDTNEKELLGIRDLQDNTVLHMATWNNDVKAAALCLEKGADVDCLKCGSVTALHMAATKGNLEVVDLLISRGADVNKKDGDSKTPLHRAAMFNQLNVIEFLVKKEAKINARDSEGRSPFLNAVAAGHVDCARVLLKLGANLSAADLHMKNCLHIAVENELLEMLSMLLESRAGVRCLNRRDLKDRVPLHYAAKTRDIKILELVLSKQKHLGFSDESQKTPLHHAAEKASSKHVEVLAKHMSEINARDELGRTPLHSAAMKGQRKSCQVLLRMGAEVDSRDNKFRTPLMWASHGNHTKCAVILLDSKASVDLQDVGSDTALHVACGQGHPAIVKLLLDHGASSTLRNKQGLTCLEVAAKAGSCDAAMAIAKHERWKELKQYQTSNDQTAISLLVENFPEAAEVVLDQCVRSSDHLNPADPDYTVTYDFKHLDPGPDADMSSGRFSTVQMMIKHKRERLLLHPLTLKFNERKWQSLGRYVFLFDFVTYLLLMVLFTVFIVDDRSDHTFSEPLQQKPSDYYYDEDDLFKGTMSFLILTFSLLHICKELLQIYVQRWNYFKDLSNYLNWALYISSALFMVPYVAKPEDVDKFFDSTKASLVLWNIGAVAIFVCYTNMMLFLRRYRLFGTYISMYIEVTKTVFQVMFVFVFLVLGFALAFFVLFKEQPAFHSVHHSLLRVLVMMIGELDFVPTFIDTIGEKCEENKNLLNPFPFTGQFFLFLCLFLLTTALMNLLVGLAVGDTKTMKKYATIKRLVMQLEYQFKIEEAYPKSIIRKVYESIRVEKPNKLSRVNRIEEWLHARFAEAAPEPVEEGQTSEFAELKEEILKIKKRIKSMMAMMEALEQAAQEPGSCRRPKI</sequence>
<dbReference type="Proteomes" id="UP001159405">
    <property type="component" value="Unassembled WGS sequence"/>
</dbReference>
<comment type="caution">
    <text evidence="17">The sequence shown here is derived from an EMBL/GenBank/DDBJ whole genome shotgun (WGS) entry which is preliminary data.</text>
</comment>
<dbReference type="Pfam" id="PF00520">
    <property type="entry name" value="Ion_trans"/>
    <property type="match status" value="1"/>
</dbReference>
<evidence type="ECO:0000256" key="14">
    <source>
        <dbReference type="SAM" id="MobiDB-lite"/>
    </source>
</evidence>
<dbReference type="PANTHER" id="PTHR47143">
    <property type="entry name" value="TRANSIENT RECEPTOR POTENTIAL CATION CHANNEL PROTEIN PAINLESS"/>
    <property type="match status" value="1"/>
</dbReference>
<proteinExistence type="predicted"/>
<evidence type="ECO:0000256" key="7">
    <source>
        <dbReference type="ARBA" id="ARBA00023043"/>
    </source>
</evidence>
<feature type="compositionally biased region" description="Basic and acidic residues" evidence="14">
    <location>
        <begin position="1"/>
        <end position="11"/>
    </location>
</feature>
<evidence type="ECO:0000259" key="16">
    <source>
        <dbReference type="Pfam" id="PF00520"/>
    </source>
</evidence>
<feature type="coiled-coil region" evidence="13">
    <location>
        <begin position="1091"/>
        <end position="1118"/>
    </location>
</feature>
<evidence type="ECO:0000256" key="2">
    <source>
        <dbReference type="ARBA" id="ARBA00022448"/>
    </source>
</evidence>
<feature type="transmembrane region" description="Helical" evidence="15">
    <location>
        <begin position="914"/>
        <end position="936"/>
    </location>
</feature>
<evidence type="ECO:0000256" key="5">
    <source>
        <dbReference type="ARBA" id="ARBA00022737"/>
    </source>
</evidence>
<dbReference type="PANTHER" id="PTHR47143:SF1">
    <property type="entry name" value="ION_TRANS DOMAIN-CONTAINING PROTEIN"/>
    <property type="match status" value="1"/>
</dbReference>
<dbReference type="PRINTS" id="PR01415">
    <property type="entry name" value="ANKYRIN"/>
</dbReference>
<feature type="repeat" description="ANK" evidence="12">
    <location>
        <begin position="460"/>
        <end position="492"/>
    </location>
</feature>
<feature type="repeat" description="ANK" evidence="12">
    <location>
        <begin position="358"/>
        <end position="390"/>
    </location>
</feature>
<dbReference type="SMART" id="SM00248">
    <property type="entry name" value="ANK"/>
    <property type="match status" value="16"/>
</dbReference>
<dbReference type="PROSITE" id="PS50297">
    <property type="entry name" value="ANK_REP_REGION"/>
    <property type="match status" value="12"/>
</dbReference>
<evidence type="ECO:0000256" key="11">
    <source>
        <dbReference type="ARBA" id="ARBA00023303"/>
    </source>
</evidence>
<feature type="transmembrane region" description="Helical" evidence="15">
    <location>
        <begin position="990"/>
        <end position="1012"/>
    </location>
</feature>
<feature type="repeat" description="ANK" evidence="12">
    <location>
        <begin position="526"/>
        <end position="558"/>
    </location>
</feature>
<dbReference type="InterPro" id="IPR002110">
    <property type="entry name" value="Ankyrin_rpt"/>
</dbReference>
<name>A0ABN8MNZ0_9CNID</name>
<dbReference type="Pfam" id="PF00023">
    <property type="entry name" value="Ank"/>
    <property type="match status" value="1"/>
</dbReference>
<feature type="repeat" description="ANK" evidence="12">
    <location>
        <begin position="592"/>
        <end position="624"/>
    </location>
</feature>
<dbReference type="EMBL" id="CALNXK010000001">
    <property type="protein sequence ID" value="CAH3032653.1"/>
    <property type="molecule type" value="Genomic_DNA"/>
</dbReference>
<dbReference type="SUPFAM" id="SSF48403">
    <property type="entry name" value="Ankyrin repeat"/>
    <property type="match status" value="2"/>
</dbReference>
<keyword evidence="3" id="KW-0716">Sensory transduction</keyword>
<evidence type="ECO:0000256" key="1">
    <source>
        <dbReference type="ARBA" id="ARBA00004141"/>
    </source>
</evidence>
<feature type="domain" description="Ion transport" evidence="16">
    <location>
        <begin position="758"/>
        <end position="1021"/>
    </location>
</feature>
<evidence type="ECO:0000313" key="18">
    <source>
        <dbReference type="Proteomes" id="UP001159405"/>
    </source>
</evidence>
<dbReference type="PROSITE" id="PS50088">
    <property type="entry name" value="ANK_REPEAT"/>
    <property type="match status" value="13"/>
</dbReference>